<dbReference type="AlphaFoldDB" id="A0AAW1DN38"/>
<reference evidence="2 3" key="1">
    <citation type="submission" date="2022-12" db="EMBL/GenBank/DDBJ databases">
        <title>Chromosome-level genome assembly of true bugs.</title>
        <authorList>
            <person name="Ma L."/>
            <person name="Li H."/>
        </authorList>
    </citation>
    <scope>NUCLEOTIDE SEQUENCE [LARGE SCALE GENOMIC DNA]</scope>
    <source>
        <strain evidence="2">Lab_2022b</strain>
    </source>
</reference>
<name>A0AAW1DN38_9HEMI</name>
<sequence>MKFYWGLVLLLCKVSLKLTTFPSDNLKLFNKIDSSEDCAALQRDIDSFAEWCQANHLFINLDKCKVINFSKKKSASFQPQYAIQNNTLQVVSSVDDLGVIFNSNCDFSEHVDSIVKKASRNLGVIKRVTVDFSNSFAIRILYQSLVRNQLEYASLIYRPCSKGDADRIELVIDKRNNKDAETGMFELAYLQQVSPPQPYMGMNLTVRGCHIGRPIKVGQEIAEKKPKESDSPQVKEAIKRLSDQLAQGIVHTLLNYL</sequence>
<gene>
    <name evidence="2" type="ORF">O3M35_005756</name>
</gene>
<evidence type="ECO:0000313" key="3">
    <source>
        <dbReference type="Proteomes" id="UP001461498"/>
    </source>
</evidence>
<keyword evidence="1" id="KW-0732">Signal</keyword>
<dbReference type="PANTHER" id="PTHR33332">
    <property type="entry name" value="REVERSE TRANSCRIPTASE DOMAIN-CONTAINING PROTEIN"/>
    <property type="match status" value="1"/>
</dbReference>
<keyword evidence="3" id="KW-1185">Reference proteome</keyword>
<organism evidence="2 3">
    <name type="scientific">Rhynocoris fuscipes</name>
    <dbReference type="NCBI Taxonomy" id="488301"/>
    <lineage>
        <taxon>Eukaryota</taxon>
        <taxon>Metazoa</taxon>
        <taxon>Ecdysozoa</taxon>
        <taxon>Arthropoda</taxon>
        <taxon>Hexapoda</taxon>
        <taxon>Insecta</taxon>
        <taxon>Pterygota</taxon>
        <taxon>Neoptera</taxon>
        <taxon>Paraneoptera</taxon>
        <taxon>Hemiptera</taxon>
        <taxon>Heteroptera</taxon>
        <taxon>Panheteroptera</taxon>
        <taxon>Cimicomorpha</taxon>
        <taxon>Reduviidae</taxon>
        <taxon>Harpactorinae</taxon>
        <taxon>Harpactorini</taxon>
        <taxon>Rhynocoris</taxon>
    </lineage>
</organism>
<accession>A0AAW1DN38</accession>
<proteinExistence type="predicted"/>
<dbReference type="EMBL" id="JAPXFL010000002">
    <property type="protein sequence ID" value="KAK9511135.1"/>
    <property type="molecule type" value="Genomic_DNA"/>
</dbReference>
<feature type="chain" id="PRO_5044024772" evidence="1">
    <location>
        <begin position="20"/>
        <end position="257"/>
    </location>
</feature>
<dbReference type="Proteomes" id="UP001461498">
    <property type="component" value="Unassembled WGS sequence"/>
</dbReference>
<evidence type="ECO:0000256" key="1">
    <source>
        <dbReference type="SAM" id="SignalP"/>
    </source>
</evidence>
<protein>
    <submittedName>
        <fullName evidence="2">Uncharacterized protein</fullName>
    </submittedName>
</protein>
<comment type="caution">
    <text evidence="2">The sequence shown here is derived from an EMBL/GenBank/DDBJ whole genome shotgun (WGS) entry which is preliminary data.</text>
</comment>
<evidence type="ECO:0000313" key="2">
    <source>
        <dbReference type="EMBL" id="KAK9511135.1"/>
    </source>
</evidence>
<feature type="signal peptide" evidence="1">
    <location>
        <begin position="1"/>
        <end position="19"/>
    </location>
</feature>